<dbReference type="Proteomes" id="UP000028582">
    <property type="component" value="Unassembled WGS sequence"/>
</dbReference>
<organism evidence="2 3">
    <name type="scientific">Phytophthora nicotianae P1976</name>
    <dbReference type="NCBI Taxonomy" id="1317066"/>
    <lineage>
        <taxon>Eukaryota</taxon>
        <taxon>Sar</taxon>
        <taxon>Stramenopiles</taxon>
        <taxon>Oomycota</taxon>
        <taxon>Peronosporomycetes</taxon>
        <taxon>Peronosporales</taxon>
        <taxon>Peronosporaceae</taxon>
        <taxon>Phytophthora</taxon>
    </lineage>
</organism>
<evidence type="ECO:0000313" key="2">
    <source>
        <dbReference type="EMBL" id="ETO59225.1"/>
    </source>
</evidence>
<comment type="caution">
    <text evidence="2">The sequence shown here is derived from an EMBL/GenBank/DDBJ whole genome shotgun (WGS) entry which is preliminary data.</text>
</comment>
<accession>A0A080YXW4</accession>
<evidence type="ECO:0000313" key="3">
    <source>
        <dbReference type="Proteomes" id="UP000028582"/>
    </source>
</evidence>
<proteinExistence type="predicted"/>
<feature type="compositionally biased region" description="Polar residues" evidence="1">
    <location>
        <begin position="1"/>
        <end position="16"/>
    </location>
</feature>
<feature type="compositionally biased region" description="Basic residues" evidence="1">
    <location>
        <begin position="21"/>
        <end position="30"/>
    </location>
</feature>
<sequence length="121" mass="13797">MANYAHTQRQSPTQPFSFRGRSSHPSHRQRAATAIIEHEAASSLQAIVESQTAVGITTGHVRDSLMQMEPSSFMIPQDIANIRSNSRRRDLSTRTTMKLLLERLQTDGLYYRREVEPDSQR</sequence>
<gene>
    <name evidence="2" type="ORF">F444_22403</name>
</gene>
<reference evidence="2 3" key="1">
    <citation type="submission" date="2013-11" db="EMBL/GenBank/DDBJ databases">
        <title>The Genome Sequence of Phytophthora parasitica P1976.</title>
        <authorList>
            <consortium name="The Broad Institute Genomics Platform"/>
            <person name="Russ C."/>
            <person name="Tyler B."/>
            <person name="Panabieres F."/>
            <person name="Shan W."/>
            <person name="Tripathy S."/>
            <person name="Grunwald N."/>
            <person name="Machado M."/>
            <person name="Johnson C.S."/>
            <person name="Walker B."/>
            <person name="Young S."/>
            <person name="Zeng Q."/>
            <person name="Gargeya S."/>
            <person name="Fitzgerald M."/>
            <person name="Haas B."/>
            <person name="Abouelleil A."/>
            <person name="Allen A.W."/>
            <person name="Alvarado L."/>
            <person name="Arachchi H.M."/>
            <person name="Berlin A.M."/>
            <person name="Chapman S.B."/>
            <person name="Gainer-Dewar J."/>
            <person name="Goldberg J."/>
            <person name="Griggs A."/>
            <person name="Gujja S."/>
            <person name="Hansen M."/>
            <person name="Howarth C."/>
            <person name="Imamovic A."/>
            <person name="Ireland A."/>
            <person name="Larimer J."/>
            <person name="McCowan C."/>
            <person name="Murphy C."/>
            <person name="Pearson M."/>
            <person name="Poon T.W."/>
            <person name="Priest M."/>
            <person name="Roberts A."/>
            <person name="Saif S."/>
            <person name="Shea T."/>
            <person name="Sisk P."/>
            <person name="Sykes S."/>
            <person name="Wortman J."/>
            <person name="Nusbaum C."/>
            <person name="Birren B."/>
        </authorList>
    </citation>
    <scope>NUCLEOTIDE SEQUENCE [LARGE SCALE GENOMIC DNA]</scope>
    <source>
        <strain evidence="2 3">P1976</strain>
    </source>
</reference>
<evidence type="ECO:0000256" key="1">
    <source>
        <dbReference type="SAM" id="MobiDB-lite"/>
    </source>
</evidence>
<feature type="region of interest" description="Disordered" evidence="1">
    <location>
        <begin position="1"/>
        <end position="32"/>
    </location>
</feature>
<dbReference type="EMBL" id="ANJA01004251">
    <property type="protein sequence ID" value="ETO59225.1"/>
    <property type="molecule type" value="Genomic_DNA"/>
</dbReference>
<dbReference type="AlphaFoldDB" id="A0A080YXW4"/>
<name>A0A080YXW4_PHYNI</name>
<protein>
    <submittedName>
        <fullName evidence="2">Uncharacterized protein</fullName>
    </submittedName>
</protein>